<dbReference type="Gene3D" id="3.40.30.10">
    <property type="entry name" value="Glutaredoxin"/>
    <property type="match status" value="1"/>
</dbReference>
<organism evidence="4 5">
    <name type="scientific">Psychroflexus maritimus</name>
    <dbReference type="NCBI Taxonomy" id="2714865"/>
    <lineage>
        <taxon>Bacteria</taxon>
        <taxon>Pseudomonadati</taxon>
        <taxon>Bacteroidota</taxon>
        <taxon>Flavobacteriia</taxon>
        <taxon>Flavobacteriales</taxon>
        <taxon>Flavobacteriaceae</taxon>
        <taxon>Psychroflexus</taxon>
    </lineage>
</organism>
<gene>
    <name evidence="4" type="ORF">G7034_07695</name>
</gene>
<dbReference type="RefSeq" id="WP_166400388.1">
    <property type="nucleotide sequence ID" value="NZ_JAANAS010000051.1"/>
</dbReference>
<keyword evidence="1" id="KW-0732">Signal</keyword>
<reference evidence="4" key="1">
    <citation type="submission" date="2020-03" db="EMBL/GenBank/DDBJ databases">
        <title>Psychroflexus Maritimus sp. nov., isolate from marine sediment.</title>
        <authorList>
            <person name="Zhong Y.-L."/>
        </authorList>
    </citation>
    <scope>NUCLEOTIDE SEQUENCE</scope>
    <source>
        <strain evidence="4">C1</strain>
    </source>
</reference>
<comment type="caution">
    <text evidence="4">The sequence shown here is derived from an EMBL/GenBank/DDBJ whole genome shotgun (WGS) entry which is preliminary data.</text>
</comment>
<dbReference type="PANTHER" id="PTHR15337:SF11">
    <property type="entry name" value="THIOREDOXIN DOMAIN-CONTAINING PROTEIN"/>
    <property type="match status" value="1"/>
</dbReference>
<accession>A0A967ADA0</accession>
<dbReference type="InterPro" id="IPR036249">
    <property type="entry name" value="Thioredoxin-like_sf"/>
</dbReference>
<evidence type="ECO:0000313" key="5">
    <source>
        <dbReference type="Proteomes" id="UP000643701"/>
    </source>
</evidence>
<feature type="domain" description="Thioredoxin" evidence="3">
    <location>
        <begin position="13"/>
        <end position="137"/>
    </location>
</feature>
<dbReference type="PANTHER" id="PTHR15337">
    <property type="entry name" value="ANTERIOR GRADIENT PROTEIN-RELATED"/>
    <property type="match status" value="1"/>
</dbReference>
<dbReference type="Pfam" id="PF13098">
    <property type="entry name" value="Thioredoxin_2"/>
    <property type="match status" value="1"/>
</dbReference>
<dbReference type="SUPFAM" id="SSF52833">
    <property type="entry name" value="Thioredoxin-like"/>
    <property type="match status" value="1"/>
</dbReference>
<protein>
    <submittedName>
        <fullName evidence="4">Thioredoxin family protein</fullName>
    </submittedName>
</protein>
<dbReference type="Proteomes" id="UP000643701">
    <property type="component" value="Unassembled WGS sequence"/>
</dbReference>
<keyword evidence="5" id="KW-1185">Reference proteome</keyword>
<sequence length="138" mass="15961">MNKHLFIFCLLISGLGWSQSNQEVFFYSADFERTLSFAEEVNRPIFIDFYAVWCGPCRKMSKEVFTDPKIASFFNANFINKKINVEKGEGIELAKKFKVKSYPNLVFLNSEGEVILKAKGYKNARKLKRLAIKALKKM</sequence>
<keyword evidence="2" id="KW-0676">Redox-active center</keyword>
<dbReference type="InterPro" id="IPR051099">
    <property type="entry name" value="AGR/TXD"/>
</dbReference>
<dbReference type="AlphaFoldDB" id="A0A967ADA0"/>
<dbReference type="InterPro" id="IPR012336">
    <property type="entry name" value="Thioredoxin-like_fold"/>
</dbReference>
<dbReference type="PROSITE" id="PS51352">
    <property type="entry name" value="THIOREDOXIN_2"/>
    <property type="match status" value="1"/>
</dbReference>
<dbReference type="InterPro" id="IPR017937">
    <property type="entry name" value="Thioredoxin_CS"/>
</dbReference>
<dbReference type="PROSITE" id="PS00194">
    <property type="entry name" value="THIOREDOXIN_1"/>
    <property type="match status" value="1"/>
</dbReference>
<evidence type="ECO:0000256" key="1">
    <source>
        <dbReference type="ARBA" id="ARBA00022729"/>
    </source>
</evidence>
<dbReference type="EMBL" id="JAANAS010000051">
    <property type="protein sequence ID" value="NGZ90132.1"/>
    <property type="molecule type" value="Genomic_DNA"/>
</dbReference>
<evidence type="ECO:0000313" key="4">
    <source>
        <dbReference type="EMBL" id="NGZ90132.1"/>
    </source>
</evidence>
<evidence type="ECO:0000259" key="3">
    <source>
        <dbReference type="PROSITE" id="PS51352"/>
    </source>
</evidence>
<proteinExistence type="predicted"/>
<evidence type="ECO:0000256" key="2">
    <source>
        <dbReference type="ARBA" id="ARBA00023284"/>
    </source>
</evidence>
<dbReference type="InterPro" id="IPR013766">
    <property type="entry name" value="Thioredoxin_domain"/>
</dbReference>
<name>A0A967ADA0_9FLAO</name>